<dbReference type="Proteomes" id="UP000886014">
    <property type="component" value="Unassembled WGS sequence"/>
</dbReference>
<name>A0A7C5I4M7_UNCW3</name>
<evidence type="ECO:0000313" key="7">
    <source>
        <dbReference type="EMBL" id="HHF58208.1"/>
    </source>
</evidence>
<feature type="active site" description="Nucleophile" evidence="4">
    <location>
        <position position="175"/>
    </location>
</feature>
<evidence type="ECO:0000256" key="6">
    <source>
        <dbReference type="PIRSR" id="PIRSR600246-3"/>
    </source>
</evidence>
<keyword evidence="2" id="KW-0378">Hydrolase</keyword>
<protein>
    <submittedName>
        <fullName evidence="7">Asparaginase</fullName>
    </submittedName>
</protein>
<feature type="binding site" evidence="5">
    <location>
        <begin position="225"/>
        <end position="228"/>
    </location>
    <ligand>
        <name>substrate</name>
    </ligand>
</feature>
<dbReference type="PANTHER" id="PTHR10188:SF6">
    <property type="entry name" value="N(4)-(BETA-N-ACETYLGLUCOSAMINYL)-L-ASPARAGINASE"/>
    <property type="match status" value="1"/>
</dbReference>
<evidence type="ECO:0000256" key="2">
    <source>
        <dbReference type="ARBA" id="ARBA00022801"/>
    </source>
</evidence>
<sequence length="306" mass="32617">MKTIIVHGGAGRIKEHKRERVLDGIKNAALAGFKVLQSGGSALDACEEAVKSLEDNPVFNAGTGSVLTLDGRCEMDAAIMKGSTLEAGAVAGVENIKNPISLARKVMEETDHVLLIGDGAMKFARIMGFTEYNPITEERKKEWQELRERFLSGEPLHWHKIQDLLKKYPELLRGTVGCVALDDNGEVVAGTSTGGVFLKLFGRVGDTPLLGAGTYATSFGGASATGIGEGIMRTVLAKTVCDFMRMGISAKKAAQAGIDLINQTVKTETGIIAIDKNGNVGFAYNTKHMPVAYISDKDGELKIAGM</sequence>
<dbReference type="CDD" id="cd04512">
    <property type="entry name" value="Ntn_Asparaginase_2_like"/>
    <property type="match status" value="1"/>
</dbReference>
<gene>
    <name evidence="7" type="ORF">ENL41_02150</name>
</gene>
<dbReference type="AlphaFoldDB" id="A0A7C5I4M7"/>
<feature type="binding site" evidence="5">
    <location>
        <begin position="203"/>
        <end position="206"/>
    </location>
    <ligand>
        <name>substrate</name>
    </ligand>
</feature>
<dbReference type="SUPFAM" id="SSF56235">
    <property type="entry name" value="N-terminal nucleophile aminohydrolases (Ntn hydrolases)"/>
    <property type="match status" value="1"/>
</dbReference>
<keyword evidence="1" id="KW-0645">Protease</keyword>
<comment type="caution">
    <text evidence="7">The sequence shown here is derived from an EMBL/GenBank/DDBJ whole genome shotgun (WGS) entry which is preliminary data.</text>
</comment>
<dbReference type="Gene3D" id="3.60.20.30">
    <property type="entry name" value="(Glycosyl)asparaginase"/>
    <property type="match status" value="1"/>
</dbReference>
<evidence type="ECO:0000256" key="4">
    <source>
        <dbReference type="PIRSR" id="PIRSR600246-1"/>
    </source>
</evidence>
<feature type="site" description="Cleavage; by autolysis" evidence="6">
    <location>
        <begin position="174"/>
        <end position="175"/>
    </location>
</feature>
<dbReference type="GO" id="GO:0005737">
    <property type="term" value="C:cytoplasm"/>
    <property type="evidence" value="ECO:0007669"/>
    <property type="project" value="TreeGrafter"/>
</dbReference>
<dbReference type="PANTHER" id="PTHR10188">
    <property type="entry name" value="L-ASPARAGINASE"/>
    <property type="match status" value="1"/>
</dbReference>
<proteinExistence type="predicted"/>
<dbReference type="Pfam" id="PF01112">
    <property type="entry name" value="Asparaginase_2"/>
    <property type="match status" value="1"/>
</dbReference>
<dbReference type="InterPro" id="IPR000246">
    <property type="entry name" value="Peptidase_T2"/>
</dbReference>
<evidence type="ECO:0000256" key="5">
    <source>
        <dbReference type="PIRSR" id="PIRSR600246-2"/>
    </source>
</evidence>
<dbReference type="GO" id="GO:0006508">
    <property type="term" value="P:proteolysis"/>
    <property type="evidence" value="ECO:0007669"/>
    <property type="project" value="UniProtKB-KW"/>
</dbReference>
<keyword evidence="3" id="KW-0068">Autocatalytic cleavage</keyword>
<dbReference type="GO" id="GO:0008233">
    <property type="term" value="F:peptidase activity"/>
    <property type="evidence" value="ECO:0007669"/>
    <property type="project" value="UniProtKB-KW"/>
</dbReference>
<reference evidence="7" key="1">
    <citation type="journal article" date="2020" name="mSystems">
        <title>Genome- and Community-Level Interaction Insights into Carbon Utilization and Element Cycling Functions of Hydrothermarchaeota in Hydrothermal Sediment.</title>
        <authorList>
            <person name="Zhou Z."/>
            <person name="Liu Y."/>
            <person name="Xu W."/>
            <person name="Pan J."/>
            <person name="Luo Z.H."/>
            <person name="Li M."/>
        </authorList>
    </citation>
    <scope>NUCLEOTIDE SEQUENCE [LARGE SCALE GENOMIC DNA]</scope>
    <source>
        <strain evidence="7">HyVt-94</strain>
    </source>
</reference>
<dbReference type="FunFam" id="3.60.20.30:FF:000001">
    <property type="entry name" value="Isoaspartyl peptidase/L-asparaginase"/>
    <property type="match status" value="1"/>
</dbReference>
<evidence type="ECO:0000256" key="3">
    <source>
        <dbReference type="ARBA" id="ARBA00022813"/>
    </source>
</evidence>
<dbReference type="EMBL" id="DRTV01000149">
    <property type="protein sequence ID" value="HHF58208.1"/>
    <property type="molecule type" value="Genomic_DNA"/>
</dbReference>
<dbReference type="InterPro" id="IPR029055">
    <property type="entry name" value="Ntn_hydrolases_N"/>
</dbReference>
<organism evidence="7">
    <name type="scientific">candidate division WOR-3 bacterium</name>
    <dbReference type="NCBI Taxonomy" id="2052148"/>
    <lineage>
        <taxon>Bacteria</taxon>
        <taxon>Bacteria division WOR-3</taxon>
    </lineage>
</organism>
<accession>A0A7C5I4M7</accession>
<dbReference type="GO" id="GO:0016811">
    <property type="term" value="F:hydrolase activity, acting on carbon-nitrogen (but not peptide) bonds, in linear amides"/>
    <property type="evidence" value="ECO:0007669"/>
    <property type="project" value="UniProtKB-ARBA"/>
</dbReference>
<evidence type="ECO:0000256" key="1">
    <source>
        <dbReference type="ARBA" id="ARBA00022670"/>
    </source>
</evidence>